<dbReference type="InterPro" id="IPR009051">
    <property type="entry name" value="Helical_ferredxn"/>
</dbReference>
<protein>
    <submittedName>
        <fullName evidence="3 4">Oxidoreductase</fullName>
    </submittedName>
</protein>
<dbReference type="GO" id="GO:0016491">
    <property type="term" value="F:oxidoreductase activity"/>
    <property type="evidence" value="ECO:0007669"/>
    <property type="project" value="InterPro"/>
</dbReference>
<evidence type="ECO:0000313" key="4">
    <source>
        <dbReference type="EMBL" id="RFZ80317.1"/>
    </source>
</evidence>
<dbReference type="Gene3D" id="3.50.50.60">
    <property type="entry name" value="FAD/NAD(P)-binding domain"/>
    <property type="match status" value="2"/>
</dbReference>
<dbReference type="RefSeq" id="WP_117415633.1">
    <property type="nucleotide sequence ID" value="NZ_BRPJ01000040.1"/>
</dbReference>
<evidence type="ECO:0000259" key="2">
    <source>
        <dbReference type="Pfam" id="PF14691"/>
    </source>
</evidence>
<organism evidence="4 5">
    <name type="scientific">Lacrimispora amygdalina</name>
    <dbReference type="NCBI Taxonomy" id="253257"/>
    <lineage>
        <taxon>Bacteria</taxon>
        <taxon>Bacillati</taxon>
        <taxon>Bacillota</taxon>
        <taxon>Clostridia</taxon>
        <taxon>Lachnospirales</taxon>
        <taxon>Lachnospiraceae</taxon>
        <taxon>Lacrimispora</taxon>
    </lineage>
</organism>
<dbReference type="Pfam" id="PF07992">
    <property type="entry name" value="Pyr_redox_2"/>
    <property type="match status" value="1"/>
</dbReference>
<accession>A0A3E2NH36</accession>
<dbReference type="InterPro" id="IPR023753">
    <property type="entry name" value="FAD/NAD-binding_dom"/>
</dbReference>
<comment type="caution">
    <text evidence="4">The sequence shown here is derived from an EMBL/GenBank/DDBJ whole genome shotgun (WGS) entry which is preliminary data.</text>
</comment>
<gene>
    <name evidence="4" type="ORF">DS742_03450</name>
    <name evidence="3" type="ORF">LAD12857_24600</name>
</gene>
<evidence type="ECO:0000259" key="1">
    <source>
        <dbReference type="Pfam" id="PF07992"/>
    </source>
</evidence>
<proteinExistence type="predicted"/>
<dbReference type="InterPro" id="IPR036188">
    <property type="entry name" value="FAD/NAD-bd_sf"/>
</dbReference>
<dbReference type="AlphaFoldDB" id="A0A3E2NH36"/>
<dbReference type="SUPFAM" id="SSF51971">
    <property type="entry name" value="Nucleotide-binding domain"/>
    <property type="match status" value="2"/>
</dbReference>
<dbReference type="EMBL" id="BRPJ01000040">
    <property type="protein sequence ID" value="GLB30537.1"/>
    <property type="molecule type" value="Genomic_DNA"/>
</dbReference>
<evidence type="ECO:0000313" key="5">
    <source>
        <dbReference type="Proteomes" id="UP000260680"/>
    </source>
</evidence>
<feature type="domain" description="FAD/NAD(P)-binding" evidence="1">
    <location>
        <begin position="109"/>
        <end position="388"/>
    </location>
</feature>
<dbReference type="Gene3D" id="1.10.1060.10">
    <property type="entry name" value="Alpha-helical ferredoxin"/>
    <property type="match status" value="1"/>
</dbReference>
<reference evidence="4 5" key="1">
    <citation type="submission" date="2018-07" db="EMBL/GenBank/DDBJ databases">
        <title>New species, Clostridium PI-S10-A1B.</title>
        <authorList>
            <person name="Krishna G."/>
            <person name="Summeta K."/>
            <person name="Shikha S."/>
            <person name="Prabhu P.B."/>
            <person name="Suresh K."/>
        </authorList>
    </citation>
    <scope>NUCLEOTIDE SEQUENCE [LARGE SCALE GENOMIC DNA]</scope>
    <source>
        <strain evidence="4 5">PI-S10-A1B</strain>
    </source>
</reference>
<dbReference type="PANTHER" id="PTHR42783">
    <property type="entry name" value="GLUTAMATE SYNTHASE [NADPH] SMALL CHAIN"/>
    <property type="match status" value="1"/>
</dbReference>
<feature type="domain" description="Dihydroprymidine dehydrogenase" evidence="2">
    <location>
        <begin position="5"/>
        <end position="97"/>
    </location>
</feature>
<reference evidence="3 6" key="2">
    <citation type="journal article" date="2024" name="Int. J. Syst. Evol. Microbiol.">
        <title>Lacrimispora brassicae sp. nov. isolated from fermented cabbage, and proposal of Clostridium indicum Gundawar et al. 2019 and Clostridium methoxybenzovorans Mechichi et al. 1999 as heterotypic synonyms of Lacrimispora amygdalina (Parshina et al. 2003) Haas and Blanchard 2020 and Lacrimispora indolis (McClung and McCoy 1957) Haas and Blanchard 2020, respectively.</title>
        <authorList>
            <person name="Kobayashi H."/>
            <person name="Tanizawa Y."/>
            <person name="Sakamoto M."/>
            <person name="Ohkuma M."/>
            <person name="Tohno M."/>
        </authorList>
    </citation>
    <scope>NUCLEOTIDE SEQUENCE [LARGE SCALE GENOMIC DNA]</scope>
    <source>
        <strain evidence="3 6">DSM 12857</strain>
    </source>
</reference>
<dbReference type="PRINTS" id="PR00469">
    <property type="entry name" value="PNDRDTASEII"/>
</dbReference>
<dbReference type="PRINTS" id="PR00368">
    <property type="entry name" value="FADPNR"/>
</dbReference>
<name>A0A3E2NH36_9FIRM</name>
<dbReference type="Proteomes" id="UP000260680">
    <property type="component" value="Unassembled WGS sequence"/>
</dbReference>
<dbReference type="GO" id="GO:0051536">
    <property type="term" value="F:iron-sulfur cluster binding"/>
    <property type="evidence" value="ECO:0007669"/>
    <property type="project" value="InterPro"/>
</dbReference>
<sequence length="407" mass="44205">MAVHVIDEANRCLNCKKPLCRQGCPIQTNIPQMIQAFKEGNLNKAGEMVFENNPMSLVCSLVCNHEKQCEGHCILGKKGQPVHISSIENYISDTIFDQMKIECLPANGKKVAVIGAGPAGITIAILLTKKGYSVTIFDARDKVGGVLQYGIPEFRLPKSILERYKKKLLEIGVKIRPNTAIGTALEIKDLIRDGYQSIFIGTGVWRPKTLGVKGESLGNVHYAIDYLANPDAYHLGDTIAIIGMGNSAMDVARTAIRHGARKVTLYARGMASNASEHETAYARLDGAEFQFGMQIAEITDDGPVFVKVRYDEEGKQTGLGEEREQIFADSTIISVSQGPKSKLVNTTEGLKASQNGLLMTDDNGQTTIPGIFASGDVVLGARTVVEAVAYSKTVAEAMDEYMKTKEV</sequence>
<dbReference type="Proteomes" id="UP001419084">
    <property type="component" value="Unassembled WGS sequence"/>
</dbReference>
<keyword evidence="6" id="KW-1185">Reference proteome</keyword>
<dbReference type="PANTHER" id="PTHR42783:SF3">
    <property type="entry name" value="GLUTAMATE SYNTHASE [NADPH] SMALL CHAIN-RELATED"/>
    <property type="match status" value="1"/>
</dbReference>
<dbReference type="EMBL" id="QOHO01000012">
    <property type="protein sequence ID" value="RFZ80317.1"/>
    <property type="molecule type" value="Genomic_DNA"/>
</dbReference>
<evidence type="ECO:0000313" key="6">
    <source>
        <dbReference type="Proteomes" id="UP001419084"/>
    </source>
</evidence>
<evidence type="ECO:0000313" key="3">
    <source>
        <dbReference type="EMBL" id="GLB30537.1"/>
    </source>
</evidence>
<dbReference type="OrthoDB" id="9803192at2"/>
<dbReference type="InterPro" id="IPR028261">
    <property type="entry name" value="DPD_II"/>
</dbReference>
<dbReference type="Pfam" id="PF14691">
    <property type="entry name" value="Fer4_20"/>
    <property type="match status" value="1"/>
</dbReference>
<dbReference type="SUPFAM" id="SSF46548">
    <property type="entry name" value="alpha-helical ferredoxin"/>
    <property type="match status" value="1"/>
</dbReference>